<name>A0AAQ3WZV5_PASNO</name>
<feature type="compositionally biased region" description="Low complexity" evidence="1">
    <location>
        <begin position="221"/>
        <end position="230"/>
    </location>
</feature>
<dbReference type="AlphaFoldDB" id="A0AAQ3WZV5"/>
<dbReference type="InterPro" id="IPR036397">
    <property type="entry name" value="RNaseH_sf"/>
</dbReference>
<dbReference type="Pfam" id="PF14223">
    <property type="entry name" value="Retrotran_gag_2"/>
    <property type="match status" value="1"/>
</dbReference>
<dbReference type="EMBL" id="CP144750">
    <property type="protein sequence ID" value="WVZ79675.1"/>
    <property type="molecule type" value="Genomic_DNA"/>
</dbReference>
<dbReference type="InterPro" id="IPR012337">
    <property type="entry name" value="RNaseH-like_sf"/>
</dbReference>
<dbReference type="PANTHER" id="PTHR35317">
    <property type="entry name" value="OS04G0629600 PROTEIN"/>
    <property type="match status" value="1"/>
</dbReference>
<organism evidence="2 3">
    <name type="scientific">Paspalum notatum var. saurae</name>
    <dbReference type="NCBI Taxonomy" id="547442"/>
    <lineage>
        <taxon>Eukaryota</taxon>
        <taxon>Viridiplantae</taxon>
        <taxon>Streptophyta</taxon>
        <taxon>Embryophyta</taxon>
        <taxon>Tracheophyta</taxon>
        <taxon>Spermatophyta</taxon>
        <taxon>Magnoliopsida</taxon>
        <taxon>Liliopsida</taxon>
        <taxon>Poales</taxon>
        <taxon>Poaceae</taxon>
        <taxon>PACMAD clade</taxon>
        <taxon>Panicoideae</taxon>
        <taxon>Andropogonodae</taxon>
        <taxon>Paspaleae</taxon>
        <taxon>Paspalinae</taxon>
        <taxon>Paspalum</taxon>
    </lineage>
</organism>
<dbReference type="Proteomes" id="UP001341281">
    <property type="component" value="Chromosome 06"/>
</dbReference>
<dbReference type="Gene3D" id="3.30.420.10">
    <property type="entry name" value="Ribonuclease H-like superfamily/Ribonuclease H"/>
    <property type="match status" value="1"/>
</dbReference>
<evidence type="ECO:0000313" key="2">
    <source>
        <dbReference type="EMBL" id="WVZ79675.1"/>
    </source>
</evidence>
<evidence type="ECO:0000313" key="3">
    <source>
        <dbReference type="Proteomes" id="UP001341281"/>
    </source>
</evidence>
<sequence length="238" mass="26234">MGHLGSFSANLTVLATEDIPAGSDNPTRALIKKFVNAEYDGSGIREYIMKMTDMAEQLKSYDMEQKDDFVVHHVLNSLLKKFETFIVNYNISAEKWTIEKCIVMCVQEEERIKAQKNRSLGSVYHVKSSWIFARFLQENGIVTQYSTPGEPQQNGVAERRNHTLMDMEPFSSIPAVVAAPVVAAPAGCSLSASVSEPEAPVVTVELQVSTAANEEPEQPPEGEGSASEPAQEPLRRSQ</sequence>
<reference evidence="2 3" key="1">
    <citation type="submission" date="2024-02" db="EMBL/GenBank/DDBJ databases">
        <title>High-quality chromosome-scale genome assembly of Pensacola bahiagrass (Paspalum notatum Flugge var. saurae).</title>
        <authorList>
            <person name="Vega J.M."/>
            <person name="Podio M."/>
            <person name="Orjuela J."/>
            <person name="Siena L.A."/>
            <person name="Pessino S.C."/>
            <person name="Combes M.C."/>
            <person name="Mariac C."/>
            <person name="Albertini E."/>
            <person name="Pupilli F."/>
            <person name="Ortiz J.P.A."/>
            <person name="Leblanc O."/>
        </authorList>
    </citation>
    <scope>NUCLEOTIDE SEQUENCE [LARGE SCALE GENOMIC DNA]</scope>
    <source>
        <strain evidence="2">R1</strain>
        <tissue evidence="2">Leaf</tissue>
    </source>
</reference>
<gene>
    <name evidence="2" type="ORF">U9M48_027228</name>
</gene>
<evidence type="ECO:0000256" key="1">
    <source>
        <dbReference type="SAM" id="MobiDB-lite"/>
    </source>
</evidence>
<dbReference type="PANTHER" id="PTHR35317:SF23">
    <property type="entry name" value="OS04G0629600 PROTEIN"/>
    <property type="match status" value="1"/>
</dbReference>
<protein>
    <recommendedName>
        <fullName evidence="4">Integrase catalytic domain-containing protein</fullName>
    </recommendedName>
</protein>
<dbReference type="SUPFAM" id="SSF53098">
    <property type="entry name" value="Ribonuclease H-like"/>
    <property type="match status" value="1"/>
</dbReference>
<dbReference type="GO" id="GO:0003676">
    <property type="term" value="F:nucleic acid binding"/>
    <property type="evidence" value="ECO:0007669"/>
    <property type="project" value="InterPro"/>
</dbReference>
<proteinExistence type="predicted"/>
<evidence type="ECO:0008006" key="4">
    <source>
        <dbReference type="Google" id="ProtNLM"/>
    </source>
</evidence>
<feature type="region of interest" description="Disordered" evidence="1">
    <location>
        <begin position="207"/>
        <end position="238"/>
    </location>
</feature>
<accession>A0AAQ3WZV5</accession>
<keyword evidence="3" id="KW-1185">Reference proteome</keyword>